<dbReference type="InterPro" id="IPR036638">
    <property type="entry name" value="HLH_DNA-bd_sf"/>
</dbReference>
<dbReference type="GO" id="GO:0006355">
    <property type="term" value="P:regulation of DNA-templated transcription"/>
    <property type="evidence" value="ECO:0007669"/>
    <property type="project" value="InterPro"/>
</dbReference>
<comment type="subcellular location">
    <subcellularLocation>
        <location evidence="1">Nucleus</location>
    </subcellularLocation>
</comment>
<sequence length="307" mass="34144">MRTRLTWQCVCVQCNNRSTLSTQVLKPVIEKKRRDRINQRLDELRTLLLDNTLDSRLQNPKLEKAEILELTVEYIRKKAANAKENADCNRDPGDRVAPAQTAGRPRVPVAGLHDVPNVHAHAPISPLYTAGFQECISRLTSFIECVDLSQRENFIQGLRHHLQSHTGALSQVRGHGQTHTWVPGDVRASAEPYSYANGLYPNSFVLHHPYPSPPYSLSPPPSPCYSSSSPTYLSVPCHFHFPPSVSPLSDSSSSSSSFSTSTPAVSASLAPATQAPPRPLTPHCVSAERTLRRELFPNHTHAIWRPW</sequence>
<dbReference type="EMBL" id="VFJC01000028">
    <property type="protein sequence ID" value="KAB5522226.1"/>
    <property type="molecule type" value="Genomic_DNA"/>
</dbReference>
<reference evidence="9 10" key="1">
    <citation type="submission" date="2019-06" db="EMBL/GenBank/DDBJ databases">
        <title>A chromosome-scale genome assembly of the striped catfish, Pangasianodon hypophthalmus.</title>
        <authorList>
            <person name="Wen M."/>
            <person name="Zahm M."/>
            <person name="Roques C."/>
            <person name="Cabau C."/>
            <person name="Klopp C."/>
            <person name="Donnadieu C."/>
            <person name="Jouanno E."/>
            <person name="Avarre J.-C."/>
            <person name="Campet M."/>
            <person name="Ha T.T.T."/>
            <person name="Dugue R."/>
            <person name="Lampietro C."/>
            <person name="Louis A."/>
            <person name="Herpin A."/>
            <person name="Echchiki A."/>
            <person name="Berthelot C."/>
            <person name="Parey E."/>
            <person name="Roest-Crollius H."/>
            <person name="Braasch I."/>
            <person name="Postlethwait J."/>
            <person name="Bobe J."/>
            <person name="Montfort J."/>
            <person name="Bouchez O."/>
            <person name="Begum T."/>
            <person name="Schartl M."/>
            <person name="Guiguen Y."/>
        </authorList>
    </citation>
    <scope>NUCLEOTIDE SEQUENCE [LARGE SCALE GENOMIC DNA]</scope>
    <source>
        <strain evidence="9 10">Indonesia</strain>
        <tissue evidence="9">Blood</tissue>
    </source>
</reference>
<dbReference type="PROSITE" id="PS51054">
    <property type="entry name" value="ORANGE"/>
    <property type="match status" value="1"/>
</dbReference>
<dbReference type="CDD" id="cd11462">
    <property type="entry name" value="bHLH-O_HES7"/>
    <property type="match status" value="1"/>
</dbReference>
<keyword evidence="3" id="KW-0805">Transcription regulation</keyword>
<dbReference type="AlphaFoldDB" id="A0A5N5JU34"/>
<feature type="domain" description="Orange" evidence="8">
    <location>
        <begin position="128"/>
        <end position="162"/>
    </location>
</feature>
<evidence type="ECO:0000313" key="9">
    <source>
        <dbReference type="EMBL" id="KAB5522226.1"/>
    </source>
</evidence>
<feature type="compositionally biased region" description="Basic and acidic residues" evidence="6">
    <location>
        <begin position="84"/>
        <end position="94"/>
    </location>
</feature>
<dbReference type="InterPro" id="IPR050370">
    <property type="entry name" value="HES_HEY"/>
</dbReference>
<keyword evidence="4" id="KW-0804">Transcription</keyword>
<dbReference type="PROSITE" id="PS50888">
    <property type="entry name" value="BHLH"/>
    <property type="match status" value="1"/>
</dbReference>
<dbReference type="SUPFAM" id="SSF47459">
    <property type="entry name" value="HLH, helix-loop-helix DNA-binding domain"/>
    <property type="match status" value="1"/>
</dbReference>
<protein>
    <recommendedName>
        <fullName evidence="11">BHLH domain-containing protein</fullName>
    </recommendedName>
</protein>
<dbReference type="InterPro" id="IPR032644">
    <property type="entry name" value="HES-7_bHLH-O"/>
</dbReference>
<feature type="domain" description="BHLH" evidence="7">
    <location>
        <begin position="21"/>
        <end position="78"/>
    </location>
</feature>
<evidence type="ECO:0000313" key="10">
    <source>
        <dbReference type="Proteomes" id="UP000327468"/>
    </source>
</evidence>
<dbReference type="Pfam" id="PF00010">
    <property type="entry name" value="HLH"/>
    <property type="match status" value="1"/>
</dbReference>
<comment type="caution">
    <text evidence="9">The sequence shown here is derived from an EMBL/GenBank/DDBJ whole genome shotgun (WGS) entry which is preliminary data.</text>
</comment>
<evidence type="ECO:0000256" key="3">
    <source>
        <dbReference type="ARBA" id="ARBA00023015"/>
    </source>
</evidence>
<feature type="region of interest" description="Disordered" evidence="6">
    <location>
        <begin position="252"/>
        <end position="282"/>
    </location>
</feature>
<evidence type="ECO:0000256" key="4">
    <source>
        <dbReference type="ARBA" id="ARBA00023163"/>
    </source>
</evidence>
<evidence type="ECO:0000256" key="1">
    <source>
        <dbReference type="ARBA" id="ARBA00004123"/>
    </source>
</evidence>
<name>A0A5N5JU34_PANHP</name>
<evidence type="ECO:0000256" key="6">
    <source>
        <dbReference type="SAM" id="MobiDB-lite"/>
    </source>
</evidence>
<feature type="compositionally biased region" description="Low complexity" evidence="6">
    <location>
        <begin position="252"/>
        <end position="268"/>
    </location>
</feature>
<dbReference type="PANTHER" id="PTHR10985">
    <property type="entry name" value="BASIC HELIX-LOOP-HELIX TRANSCRIPTION FACTOR, HES-RELATED"/>
    <property type="match status" value="1"/>
</dbReference>
<dbReference type="GO" id="GO:0046983">
    <property type="term" value="F:protein dimerization activity"/>
    <property type="evidence" value="ECO:0007669"/>
    <property type="project" value="InterPro"/>
</dbReference>
<evidence type="ECO:0000259" key="7">
    <source>
        <dbReference type="PROSITE" id="PS50888"/>
    </source>
</evidence>
<proteinExistence type="predicted"/>
<dbReference type="SMART" id="SM00353">
    <property type="entry name" value="HLH"/>
    <property type="match status" value="1"/>
</dbReference>
<feature type="region of interest" description="Disordered" evidence="6">
    <location>
        <begin position="82"/>
        <end position="101"/>
    </location>
</feature>
<dbReference type="InterPro" id="IPR011598">
    <property type="entry name" value="bHLH_dom"/>
</dbReference>
<accession>A0A5N5JU34</accession>
<dbReference type="Gene3D" id="4.10.280.10">
    <property type="entry name" value="Helix-loop-helix DNA-binding domain"/>
    <property type="match status" value="1"/>
</dbReference>
<dbReference type="GO" id="GO:0005634">
    <property type="term" value="C:nucleus"/>
    <property type="evidence" value="ECO:0007669"/>
    <property type="project" value="UniProtKB-SubCell"/>
</dbReference>
<dbReference type="GO" id="GO:0003677">
    <property type="term" value="F:DNA binding"/>
    <property type="evidence" value="ECO:0007669"/>
    <property type="project" value="InterPro"/>
</dbReference>
<dbReference type="InterPro" id="IPR003650">
    <property type="entry name" value="Orange_dom"/>
</dbReference>
<dbReference type="Proteomes" id="UP000327468">
    <property type="component" value="Chromosome 27"/>
</dbReference>
<evidence type="ECO:0008006" key="11">
    <source>
        <dbReference type="Google" id="ProtNLM"/>
    </source>
</evidence>
<gene>
    <name evidence="9" type="ORF">PHYPO_G00157180</name>
</gene>
<evidence type="ECO:0000256" key="5">
    <source>
        <dbReference type="ARBA" id="ARBA00023242"/>
    </source>
</evidence>
<evidence type="ECO:0000259" key="8">
    <source>
        <dbReference type="PROSITE" id="PS51054"/>
    </source>
</evidence>
<keyword evidence="2" id="KW-0678">Repressor</keyword>
<keyword evidence="10" id="KW-1185">Reference proteome</keyword>
<evidence type="ECO:0000256" key="2">
    <source>
        <dbReference type="ARBA" id="ARBA00022491"/>
    </source>
</evidence>
<keyword evidence="5" id="KW-0539">Nucleus</keyword>
<organism evidence="9 10">
    <name type="scientific">Pangasianodon hypophthalmus</name>
    <name type="common">Striped catfish</name>
    <name type="synonym">Helicophagus hypophthalmus</name>
    <dbReference type="NCBI Taxonomy" id="310915"/>
    <lineage>
        <taxon>Eukaryota</taxon>
        <taxon>Metazoa</taxon>
        <taxon>Chordata</taxon>
        <taxon>Craniata</taxon>
        <taxon>Vertebrata</taxon>
        <taxon>Euteleostomi</taxon>
        <taxon>Actinopterygii</taxon>
        <taxon>Neopterygii</taxon>
        <taxon>Teleostei</taxon>
        <taxon>Ostariophysi</taxon>
        <taxon>Siluriformes</taxon>
        <taxon>Pangasiidae</taxon>
        <taxon>Pangasianodon</taxon>
    </lineage>
</organism>